<keyword evidence="1" id="KW-0812">Transmembrane</keyword>
<organism evidence="2 3">
    <name type="scientific">Golovinomyces cichoracearum</name>
    <dbReference type="NCBI Taxonomy" id="62708"/>
    <lineage>
        <taxon>Eukaryota</taxon>
        <taxon>Fungi</taxon>
        <taxon>Dikarya</taxon>
        <taxon>Ascomycota</taxon>
        <taxon>Pezizomycotina</taxon>
        <taxon>Leotiomycetes</taxon>
        <taxon>Erysiphales</taxon>
        <taxon>Erysiphaceae</taxon>
        <taxon>Golovinomyces</taxon>
    </lineage>
</organism>
<accession>A0A420HYD8</accession>
<keyword evidence="1" id="KW-0472">Membrane</keyword>
<dbReference type="AlphaFoldDB" id="A0A420HYD8"/>
<evidence type="ECO:0000256" key="1">
    <source>
        <dbReference type="SAM" id="Phobius"/>
    </source>
</evidence>
<feature type="transmembrane region" description="Helical" evidence="1">
    <location>
        <begin position="33"/>
        <end position="55"/>
    </location>
</feature>
<keyword evidence="1" id="KW-1133">Transmembrane helix</keyword>
<sequence>MRDAKNFINIPDQLNCYIYIQKLNLQFHPSPSILEIISTNIIPAVYFIKFGYLLFTPKKCM</sequence>
<dbReference type="Proteomes" id="UP000285405">
    <property type="component" value="Unassembled WGS sequence"/>
</dbReference>
<proteinExistence type="predicted"/>
<reference evidence="2 3" key="1">
    <citation type="journal article" date="2018" name="BMC Genomics">
        <title>Comparative genome analyses reveal sequence features reflecting distinct modes of host-adaptation between dicot and monocot powdery mildew.</title>
        <authorList>
            <person name="Wu Y."/>
            <person name="Ma X."/>
            <person name="Pan Z."/>
            <person name="Kale S.D."/>
            <person name="Song Y."/>
            <person name="King H."/>
            <person name="Zhang Q."/>
            <person name="Presley C."/>
            <person name="Deng X."/>
            <person name="Wei C.I."/>
            <person name="Xiao S."/>
        </authorList>
    </citation>
    <scope>NUCLEOTIDE SEQUENCE [LARGE SCALE GENOMIC DNA]</scope>
    <source>
        <strain evidence="2">UCSC1</strain>
    </source>
</reference>
<evidence type="ECO:0000313" key="2">
    <source>
        <dbReference type="EMBL" id="RKF62433.1"/>
    </source>
</evidence>
<name>A0A420HYD8_9PEZI</name>
<evidence type="ECO:0000313" key="3">
    <source>
        <dbReference type="Proteomes" id="UP000285405"/>
    </source>
</evidence>
<gene>
    <name evidence="2" type="ORF">GcC1_147018</name>
</gene>
<protein>
    <submittedName>
        <fullName evidence="2">Uncharacterized protein</fullName>
    </submittedName>
</protein>
<comment type="caution">
    <text evidence="2">The sequence shown here is derived from an EMBL/GenBank/DDBJ whole genome shotgun (WGS) entry which is preliminary data.</text>
</comment>
<dbReference type="EMBL" id="MCBR01014762">
    <property type="protein sequence ID" value="RKF62433.1"/>
    <property type="molecule type" value="Genomic_DNA"/>
</dbReference>